<sequence>NYLLLLSQLKDKDVTEVIAVGREKLASVPTDGSAVVVAIPAAAGGAVARAITETKKEEKERKSLMM</sequence>
<evidence type="ECO:0000256" key="1">
    <source>
        <dbReference type="ARBA" id="ARBA00003362"/>
    </source>
</evidence>
<dbReference type="Pfam" id="PF00428">
    <property type="entry name" value="Ribosomal_60s"/>
    <property type="match status" value="1"/>
</dbReference>
<name>A0A8S0VIB4_OLEEU</name>
<dbReference type="AlphaFoldDB" id="A0A8S0VIB4"/>
<dbReference type="Proteomes" id="UP000594638">
    <property type="component" value="Unassembled WGS sequence"/>
</dbReference>
<gene>
    <name evidence="2" type="ORF">OLEA9_A074847</name>
</gene>
<organism evidence="2 3">
    <name type="scientific">Olea europaea subsp. europaea</name>
    <dbReference type="NCBI Taxonomy" id="158383"/>
    <lineage>
        <taxon>Eukaryota</taxon>
        <taxon>Viridiplantae</taxon>
        <taxon>Streptophyta</taxon>
        <taxon>Embryophyta</taxon>
        <taxon>Tracheophyta</taxon>
        <taxon>Spermatophyta</taxon>
        <taxon>Magnoliopsida</taxon>
        <taxon>eudicotyledons</taxon>
        <taxon>Gunneridae</taxon>
        <taxon>Pentapetalae</taxon>
        <taxon>asterids</taxon>
        <taxon>lamiids</taxon>
        <taxon>Lamiales</taxon>
        <taxon>Oleaceae</taxon>
        <taxon>Oleeae</taxon>
        <taxon>Olea</taxon>
    </lineage>
</organism>
<feature type="non-terminal residue" evidence="2">
    <location>
        <position position="1"/>
    </location>
</feature>
<dbReference type="GO" id="GO:0002182">
    <property type="term" value="P:cytoplasmic translational elongation"/>
    <property type="evidence" value="ECO:0007669"/>
    <property type="project" value="InterPro"/>
</dbReference>
<comment type="function">
    <text evidence="1">Plays an important role in the elongation step of protein synthesis.</text>
</comment>
<dbReference type="InterPro" id="IPR044076">
    <property type="entry name" value="Ribosomal_P2"/>
</dbReference>
<evidence type="ECO:0000313" key="2">
    <source>
        <dbReference type="EMBL" id="CAA3029405.1"/>
    </source>
</evidence>
<evidence type="ECO:0000313" key="3">
    <source>
        <dbReference type="Proteomes" id="UP000594638"/>
    </source>
</evidence>
<dbReference type="OrthoDB" id="1747289at2759"/>
<dbReference type="Gramene" id="OE9A074847T1">
    <property type="protein sequence ID" value="OE9A074847C1"/>
    <property type="gene ID" value="OE9A074847"/>
</dbReference>
<protein>
    <submittedName>
        <fullName evidence="2">60S acidic ribosomal P2B-like</fullName>
    </submittedName>
</protein>
<comment type="caution">
    <text evidence="2">The sequence shown here is derived from an EMBL/GenBank/DDBJ whole genome shotgun (WGS) entry which is preliminary data.</text>
</comment>
<accession>A0A8S0VIB4</accession>
<dbReference type="EMBL" id="CACTIH010009306">
    <property type="protein sequence ID" value="CAA3029405.1"/>
    <property type="molecule type" value="Genomic_DNA"/>
</dbReference>
<dbReference type="PANTHER" id="PTHR21141">
    <property type="entry name" value="60S ACIDIC RIBOSOMAL PROTEIN FAMILY MEMBER"/>
    <property type="match status" value="1"/>
</dbReference>
<proteinExistence type="predicted"/>
<reference evidence="2 3" key="1">
    <citation type="submission" date="2019-12" db="EMBL/GenBank/DDBJ databases">
        <authorList>
            <person name="Alioto T."/>
            <person name="Alioto T."/>
            <person name="Gomez Garrido J."/>
        </authorList>
    </citation>
    <scope>NUCLEOTIDE SEQUENCE [LARGE SCALE GENOMIC DNA]</scope>
</reference>
<dbReference type="GO" id="GO:0003735">
    <property type="term" value="F:structural constituent of ribosome"/>
    <property type="evidence" value="ECO:0007669"/>
    <property type="project" value="InterPro"/>
</dbReference>
<dbReference type="PANTHER" id="PTHR21141:SF5">
    <property type="entry name" value="LARGE RIBOSOMAL SUBUNIT PROTEIN P2"/>
    <property type="match status" value="1"/>
</dbReference>
<dbReference type="GO" id="GO:0022625">
    <property type="term" value="C:cytosolic large ribosomal subunit"/>
    <property type="evidence" value="ECO:0007669"/>
    <property type="project" value="InterPro"/>
</dbReference>
<keyword evidence="3" id="KW-1185">Reference proteome</keyword>